<dbReference type="Gene3D" id="3.40.640.10">
    <property type="entry name" value="Type I PLP-dependent aspartate aminotransferase-like (Major domain)"/>
    <property type="match status" value="1"/>
</dbReference>
<evidence type="ECO:0000313" key="7">
    <source>
        <dbReference type="Proteomes" id="UP000033866"/>
    </source>
</evidence>
<keyword evidence="1 4" id="KW-0663">Pyridoxal phosphate</keyword>
<name>A0A0G0DLG9_9BACT</name>
<dbReference type="GO" id="GO:0000271">
    <property type="term" value="P:polysaccharide biosynthetic process"/>
    <property type="evidence" value="ECO:0007669"/>
    <property type="project" value="TreeGrafter"/>
</dbReference>
<feature type="active site" description="Proton acceptor" evidence="3">
    <location>
        <position position="187"/>
    </location>
</feature>
<comment type="similarity">
    <text evidence="2 5">Belongs to the DegT/DnrJ/EryC1 family.</text>
</comment>
<dbReference type="Pfam" id="PF01041">
    <property type="entry name" value="DegT_DnrJ_EryC1"/>
    <property type="match status" value="1"/>
</dbReference>
<comment type="caution">
    <text evidence="6">The sequence shown here is derived from an EMBL/GenBank/DDBJ whole genome shotgun (WGS) entry which is preliminary data.</text>
</comment>
<organism evidence="6 7">
    <name type="scientific">candidate division WS6 bacterium GW2011_GWE1_34_7</name>
    <dbReference type="NCBI Taxonomy" id="1619093"/>
    <lineage>
        <taxon>Bacteria</taxon>
        <taxon>Candidatus Dojkabacteria</taxon>
    </lineage>
</organism>
<gene>
    <name evidence="6" type="ORF">UR61_C0058G0005</name>
</gene>
<evidence type="ECO:0000256" key="1">
    <source>
        <dbReference type="ARBA" id="ARBA00022898"/>
    </source>
</evidence>
<dbReference type="AlphaFoldDB" id="A0A0G0DLG9"/>
<dbReference type="InterPro" id="IPR015421">
    <property type="entry name" value="PyrdxlP-dep_Trfase_major"/>
</dbReference>
<accession>A0A0G0DLG9</accession>
<sequence length="368" mass="41674">MMNIPFLDLKAQYKTIKQEIDSAIKRVVKNQHFILGNELKTFENNFAKYLGVNYACGVNSGTDALIFALKILDIGPGDEVITPTQSFIATTLAITEVGATPVFVDSDPVTFQIDANQIEDKITNKTKAILPVHLYGAPCEIEKIIKIAKKYKLRVIEDACQAHGTTYKLKMVGTFGDIGVFSFYPGKNLGCYGDGGAMVTNDKELYKKMLLIRNYGQTVKYYHDTIGLNSRLDEIQAAILDIKLKYLDNWNERRNVIAERYNNSLKNVKTQKIINNGISNYHVFTILVKNRESLIKKLEENGIHTIIHYPIPIHLQKCFELSRYKQNSFPVAEKIANQILSIPIYPEITTDQVDHITENVLRYSASDI</sequence>
<dbReference type="InterPro" id="IPR015424">
    <property type="entry name" value="PyrdxlP-dep_Trfase"/>
</dbReference>
<dbReference type="GO" id="GO:0008483">
    <property type="term" value="F:transaminase activity"/>
    <property type="evidence" value="ECO:0007669"/>
    <property type="project" value="TreeGrafter"/>
</dbReference>
<dbReference type="InterPro" id="IPR000653">
    <property type="entry name" value="DegT/StrS_aminotransferase"/>
</dbReference>
<evidence type="ECO:0000256" key="2">
    <source>
        <dbReference type="ARBA" id="ARBA00037999"/>
    </source>
</evidence>
<dbReference type="EMBL" id="LBPV01000058">
    <property type="protein sequence ID" value="KKP63950.1"/>
    <property type="molecule type" value="Genomic_DNA"/>
</dbReference>
<dbReference type="PIRSF" id="PIRSF000390">
    <property type="entry name" value="PLP_StrS"/>
    <property type="match status" value="1"/>
</dbReference>
<dbReference type="Gene3D" id="3.90.1150.10">
    <property type="entry name" value="Aspartate Aminotransferase, domain 1"/>
    <property type="match status" value="1"/>
</dbReference>
<dbReference type="CDD" id="cd00616">
    <property type="entry name" value="AHBA_syn"/>
    <property type="match status" value="1"/>
</dbReference>
<dbReference type="PANTHER" id="PTHR30244">
    <property type="entry name" value="TRANSAMINASE"/>
    <property type="match status" value="1"/>
</dbReference>
<evidence type="ECO:0000256" key="5">
    <source>
        <dbReference type="RuleBase" id="RU004508"/>
    </source>
</evidence>
<evidence type="ECO:0000256" key="3">
    <source>
        <dbReference type="PIRSR" id="PIRSR000390-1"/>
    </source>
</evidence>
<dbReference type="Proteomes" id="UP000033866">
    <property type="component" value="Unassembled WGS sequence"/>
</dbReference>
<feature type="modified residue" description="N6-(pyridoxal phosphate)lysine" evidence="4">
    <location>
        <position position="187"/>
    </location>
</feature>
<evidence type="ECO:0000256" key="4">
    <source>
        <dbReference type="PIRSR" id="PIRSR000390-2"/>
    </source>
</evidence>
<dbReference type="GO" id="GO:0030170">
    <property type="term" value="F:pyridoxal phosphate binding"/>
    <property type="evidence" value="ECO:0007669"/>
    <property type="project" value="UniProtKB-ARBA"/>
</dbReference>
<dbReference type="PANTHER" id="PTHR30244:SF36">
    <property type="entry name" value="3-OXO-GLUCOSE-6-PHOSPHATE:GLUTAMATE AMINOTRANSFERASE"/>
    <property type="match status" value="1"/>
</dbReference>
<dbReference type="SUPFAM" id="SSF53383">
    <property type="entry name" value="PLP-dependent transferases"/>
    <property type="match status" value="1"/>
</dbReference>
<evidence type="ECO:0000313" key="6">
    <source>
        <dbReference type="EMBL" id="KKP63950.1"/>
    </source>
</evidence>
<protein>
    <recommendedName>
        <fullName evidence="8">Erythromycin biosynthesis sensory transduction protein eryC1</fullName>
    </recommendedName>
</protein>
<evidence type="ECO:0008006" key="8">
    <source>
        <dbReference type="Google" id="ProtNLM"/>
    </source>
</evidence>
<dbReference type="InterPro" id="IPR015422">
    <property type="entry name" value="PyrdxlP-dep_Trfase_small"/>
</dbReference>
<dbReference type="FunFam" id="3.40.640.10:FF:000089">
    <property type="entry name" value="Aminotransferase, DegT/DnrJ/EryC1/StrS family"/>
    <property type="match status" value="1"/>
</dbReference>
<reference evidence="6 7" key="1">
    <citation type="journal article" date="2015" name="Nature">
        <title>rRNA introns, odd ribosomes, and small enigmatic genomes across a large radiation of phyla.</title>
        <authorList>
            <person name="Brown C.T."/>
            <person name="Hug L.A."/>
            <person name="Thomas B.C."/>
            <person name="Sharon I."/>
            <person name="Castelle C.J."/>
            <person name="Singh A."/>
            <person name="Wilkins M.J."/>
            <person name="Williams K.H."/>
            <person name="Banfield J.F."/>
        </authorList>
    </citation>
    <scope>NUCLEOTIDE SEQUENCE [LARGE SCALE GENOMIC DNA]</scope>
</reference>
<proteinExistence type="inferred from homology"/>